<dbReference type="AlphaFoldDB" id="G0GAM0"/>
<dbReference type="STRING" id="869211.Spith_0706"/>
<keyword evidence="3" id="KW-1185">Reference proteome</keyword>
<dbReference type="KEGG" id="stq:Spith_0706"/>
<reference evidence="2 3" key="1">
    <citation type="submission" date="2011-06" db="EMBL/GenBank/DDBJ databases">
        <title>The complete genome of Spirochaeta thermophila DSM 6578.</title>
        <authorList>
            <consortium name="US DOE Joint Genome Institute (JGI-PGF)"/>
            <person name="Lucas S."/>
            <person name="Lapidus A."/>
            <person name="Bruce D."/>
            <person name="Goodwin L."/>
            <person name="Pitluck S."/>
            <person name="Peters L."/>
            <person name="Kyrpides N."/>
            <person name="Mavromatis K."/>
            <person name="Ivanova N."/>
            <person name="Mikailova N."/>
            <person name="Pagani I."/>
            <person name="Chertkov O."/>
            <person name="Detter J.C."/>
            <person name="Tapia R."/>
            <person name="Han C."/>
            <person name="Land M."/>
            <person name="Hauser L."/>
            <person name="Markowitz V."/>
            <person name="Cheng J.-F."/>
            <person name="Hugenholtz P."/>
            <person name="Woyke T."/>
            <person name="Wu D."/>
            <person name="Spring S."/>
            <person name="Merkhoffer B."/>
            <person name="Schneider S."/>
            <person name="Klenk H.-P."/>
            <person name="Eisen J.A."/>
        </authorList>
    </citation>
    <scope>NUCLEOTIDE SEQUENCE [LARGE SCALE GENOMIC DNA]</scope>
    <source>
        <strain evidence="3">ATCC 700085 / DSM 6578 / Z-1203</strain>
    </source>
</reference>
<dbReference type="Pfam" id="PF17253">
    <property type="entry name" value="DUF5320"/>
    <property type="match status" value="1"/>
</dbReference>
<evidence type="ECO:0000256" key="1">
    <source>
        <dbReference type="SAM" id="Coils"/>
    </source>
</evidence>
<dbReference type="RefSeq" id="WP_014624363.1">
    <property type="nucleotide sequence ID" value="NC_017583.1"/>
</dbReference>
<dbReference type="HOGENOM" id="CLU_136587_0_0_12"/>
<gene>
    <name evidence="2" type="ordered locus">Spith_0706</name>
</gene>
<proteinExistence type="predicted"/>
<accession>G0GAM0</accession>
<evidence type="ECO:0000313" key="2">
    <source>
        <dbReference type="EMBL" id="AEJ60985.1"/>
    </source>
</evidence>
<keyword evidence="1" id="KW-0175">Coiled coil</keyword>
<dbReference type="InterPro" id="IPR035205">
    <property type="entry name" value="DUF5320"/>
</dbReference>
<sequence>MPYGDRTGPWGAGPRTGRAAGYCAGFGRPGYANPWVGGGWGRGWCHRNWYYLTGLPGWARGWMGPEAPGWWTSPSPEEEKKILEARASALEREMEALKKRMEELSRESGEA</sequence>
<evidence type="ECO:0008006" key="4">
    <source>
        <dbReference type="Google" id="ProtNLM"/>
    </source>
</evidence>
<dbReference type="OrthoDB" id="49478at2"/>
<dbReference type="Proteomes" id="UP000007254">
    <property type="component" value="Chromosome"/>
</dbReference>
<name>G0GAM0_WINT7</name>
<feature type="coiled-coil region" evidence="1">
    <location>
        <begin position="80"/>
        <end position="107"/>
    </location>
</feature>
<protein>
    <recommendedName>
        <fullName evidence="4">DUF5320 domain-containing protein</fullName>
    </recommendedName>
</protein>
<evidence type="ECO:0000313" key="3">
    <source>
        <dbReference type="Proteomes" id="UP000007254"/>
    </source>
</evidence>
<organism evidence="2 3">
    <name type="scientific">Winmispira thermophila (strain ATCC 700085 / DSM 6578 / Z-1203)</name>
    <name type="common">Spirochaeta thermophila</name>
    <dbReference type="NCBI Taxonomy" id="869211"/>
    <lineage>
        <taxon>Bacteria</taxon>
        <taxon>Pseudomonadati</taxon>
        <taxon>Spirochaetota</taxon>
        <taxon>Spirochaetia</taxon>
        <taxon>Winmispirales</taxon>
        <taxon>Winmispiraceae</taxon>
        <taxon>Winmispira</taxon>
    </lineage>
</organism>
<dbReference type="EMBL" id="CP002903">
    <property type="protein sequence ID" value="AEJ60985.1"/>
    <property type="molecule type" value="Genomic_DNA"/>
</dbReference>